<gene>
    <name evidence="2" type="ORF">SCUD_LOCUS10922</name>
</gene>
<sequence>MDYDLIPDTSGVLMNVENSQHTDSAIHTLVSNSNNTTTTITGVNTTNAGNDDADVTMCICPVCGFSASSPRRQDEHMELVHGDVTVSNILTTSNLTSITPPTSTMITMNHENSDSPKSSIKSMKLDWPLEMNNSTSFDFFQSHQPTMNLQQQNYHSYNSFALQASSTPQRVKFWSAEPEQINSSLTTTSEQMLKNQKLDTVYSKNHSNCCLTTTTTTTTTTNTNTNNVGGTIDKFKIISTNTGINPGTTSTTYTIATITTTCSNNSSSSTSPSTTEFHSKFKSSKMTNNNNNEIKKSEKSRSYSSSLKNGKSKEKQKCFSLSSSSTLSLSTSSSPSSLLSVTTSPSSITTITTTTGTGTATKVITVGDDDDDRHHPVVKKVDSRRRYRYVIKSSLTYIFSTNSTGYMCVLLFV</sequence>
<evidence type="ECO:0000256" key="1">
    <source>
        <dbReference type="SAM" id="MobiDB-lite"/>
    </source>
</evidence>
<dbReference type="Proteomes" id="UP000279833">
    <property type="component" value="Unassembled WGS sequence"/>
</dbReference>
<evidence type="ECO:0000313" key="4">
    <source>
        <dbReference type="WBParaSite" id="SCUD_0001092201-mRNA-1"/>
    </source>
</evidence>
<keyword evidence="3" id="KW-1185">Reference proteome</keyword>
<evidence type="ECO:0000313" key="2">
    <source>
        <dbReference type="EMBL" id="VDP42155.1"/>
    </source>
</evidence>
<dbReference type="STRING" id="6186.A0A183K7E5"/>
<evidence type="ECO:0000313" key="3">
    <source>
        <dbReference type="Proteomes" id="UP000279833"/>
    </source>
</evidence>
<feature type="compositionally biased region" description="Low complexity" evidence="1">
    <location>
        <begin position="262"/>
        <end position="275"/>
    </location>
</feature>
<feature type="region of interest" description="Disordered" evidence="1">
    <location>
        <begin position="100"/>
        <end position="119"/>
    </location>
</feature>
<reference evidence="2 3" key="2">
    <citation type="submission" date="2018-11" db="EMBL/GenBank/DDBJ databases">
        <authorList>
            <consortium name="Pathogen Informatics"/>
        </authorList>
    </citation>
    <scope>NUCLEOTIDE SEQUENCE [LARGE SCALE GENOMIC DNA]</scope>
    <source>
        <strain evidence="2">Dakar</strain>
        <strain evidence="3">Dakar, Senegal</strain>
    </source>
</reference>
<name>A0A183K7E5_9TREM</name>
<dbReference type="EMBL" id="UZAK01034078">
    <property type="protein sequence ID" value="VDP42155.1"/>
    <property type="molecule type" value="Genomic_DNA"/>
</dbReference>
<dbReference type="WBParaSite" id="SCUD_0001092201-mRNA-1">
    <property type="protein sequence ID" value="SCUD_0001092201-mRNA-1"/>
    <property type="gene ID" value="SCUD_0001092201"/>
</dbReference>
<feature type="region of interest" description="Disordered" evidence="1">
    <location>
        <begin position="262"/>
        <end position="311"/>
    </location>
</feature>
<protein>
    <submittedName>
        <fullName evidence="4">C2H2-type domain-containing protein</fullName>
    </submittedName>
</protein>
<reference evidence="4" key="1">
    <citation type="submission" date="2016-06" db="UniProtKB">
        <authorList>
            <consortium name="WormBaseParasite"/>
        </authorList>
    </citation>
    <scope>IDENTIFICATION</scope>
</reference>
<accession>A0A183K7E5</accession>
<dbReference type="AlphaFoldDB" id="A0A183K7E5"/>
<proteinExistence type="predicted"/>
<organism evidence="4">
    <name type="scientific">Schistosoma curassoni</name>
    <dbReference type="NCBI Taxonomy" id="6186"/>
    <lineage>
        <taxon>Eukaryota</taxon>
        <taxon>Metazoa</taxon>
        <taxon>Spiralia</taxon>
        <taxon>Lophotrochozoa</taxon>
        <taxon>Platyhelminthes</taxon>
        <taxon>Trematoda</taxon>
        <taxon>Digenea</taxon>
        <taxon>Strigeidida</taxon>
        <taxon>Schistosomatoidea</taxon>
        <taxon>Schistosomatidae</taxon>
        <taxon>Schistosoma</taxon>
    </lineage>
</organism>